<dbReference type="Gene3D" id="3.40.50.300">
    <property type="entry name" value="P-loop containing nucleotide triphosphate hydrolases"/>
    <property type="match status" value="2"/>
</dbReference>
<dbReference type="PROSITE" id="PS51192">
    <property type="entry name" value="HELICASE_ATP_BIND_1"/>
    <property type="match status" value="1"/>
</dbReference>
<dbReference type="InterPro" id="IPR014014">
    <property type="entry name" value="RNA_helicase_DEAD_Q_motif"/>
</dbReference>
<sequence>MASIRTAHNISQRQRTSDVLLSENIDFAGLLLSDAVQQGLSNAGFEKPSPIQLKAIPLGRCGLDLIVQAKSGTGKTCVFSVISLESLHLDSSSTQVLVLAPTREIAVQIQDVILSIGSAISQLRCHVFIGGLPLAQDKIKLHKCHIAVGTPGRIKQLIEEDLLHANTIRLFILDEADKLLEENFQEQINWIYSSLPENKQMLALSATYPEYLAQQLTSYMRDPVFVRLNPKDLALQGLVQYYELVPHHALPHKQFEVKVQHLLKLFSQVSFNQCLVFSNYQTRAQNLSDQLCHKGWPSTYISGSQDQTQRLQAMSMLKNFKCRVLISTDLTARGIDAEKVNLVINLDVPFDSKTYLHRIGRAGRFGTQGIAVTYAAHGTEEQHLRAIEKECFISMKPLPDIISSNLIQQEHGNFTQSQSVPQSTPQINGNLQEFTLSGQTSSKTDANNASVITKSLDVKENMMNKKEHCNSIRKATSVAKKDDDNKSVCGSKSHKCCWIGQRNVSDNLVTTAEFSCQTERIRDYDYLGIGKIQPVSMCRVNKVPKMKITYENALKDFEDFLVTDDTNVESWMRFYVDDDCKDQFEALPLEKKDPKCSTDINADIQDAAIIEQGVDIALDSFDGHTNVADTVIVKPICDSNNALLDEEIIFKQTNNETLQYYLEDPAQHGSVQSKDVVSEESLHRDDEMHVELSFRDLKISEECSTLNSESLKAEDEEDETSVVSEVSESDETQTETEDEDDIEEEDTSDDDDEEEYDDEEEEEEEEEEESYKLNSHPHASPQVWEDANYRGYNNHTKCASHEMYPYYANYPANDYHPSSQNAGLYSNDRAQHLYNQASYMHHYGTPPPLPPPPPPPPQWNHVINSADWYNEYWYQTWLYWYNYPRQ</sequence>
<evidence type="ECO:0000259" key="8">
    <source>
        <dbReference type="PROSITE" id="PS51192"/>
    </source>
</evidence>
<dbReference type="EC" id="3.6.4.13" evidence="1"/>
<dbReference type="SMART" id="SM00487">
    <property type="entry name" value="DEXDc"/>
    <property type="match status" value="1"/>
</dbReference>
<dbReference type="Pfam" id="PF00271">
    <property type="entry name" value="Helicase_C"/>
    <property type="match status" value="1"/>
</dbReference>
<dbReference type="PROSITE" id="PS00039">
    <property type="entry name" value="DEAD_ATP_HELICASE"/>
    <property type="match status" value="1"/>
</dbReference>
<feature type="region of interest" description="Disordered" evidence="7">
    <location>
        <begin position="706"/>
        <end position="780"/>
    </location>
</feature>
<dbReference type="RefSeq" id="XP_006821228.1">
    <property type="nucleotide sequence ID" value="XM_006821165.1"/>
</dbReference>
<feature type="compositionally biased region" description="Acidic residues" evidence="7">
    <location>
        <begin position="727"/>
        <end position="769"/>
    </location>
</feature>
<dbReference type="SUPFAM" id="SSF52540">
    <property type="entry name" value="P-loop containing nucleoside triphosphate hydrolases"/>
    <property type="match status" value="1"/>
</dbReference>
<dbReference type="SMART" id="SM00490">
    <property type="entry name" value="HELICc"/>
    <property type="match status" value="1"/>
</dbReference>
<dbReference type="InterPro" id="IPR014001">
    <property type="entry name" value="Helicase_ATP-bd"/>
</dbReference>
<feature type="compositionally biased region" description="Basic and acidic residues" evidence="7">
    <location>
        <begin position="676"/>
        <end position="686"/>
    </location>
</feature>
<proteinExistence type="predicted"/>
<evidence type="ECO:0000256" key="2">
    <source>
        <dbReference type="ARBA" id="ARBA00022741"/>
    </source>
</evidence>
<evidence type="ECO:0000256" key="5">
    <source>
        <dbReference type="ARBA" id="ARBA00022840"/>
    </source>
</evidence>
<feature type="domain" description="Helicase C-terminal" evidence="9">
    <location>
        <begin position="261"/>
        <end position="406"/>
    </location>
</feature>
<feature type="domain" description="DEAD-box RNA helicase Q" evidence="10">
    <location>
        <begin position="25"/>
        <end position="53"/>
    </location>
</feature>
<dbReference type="Proteomes" id="UP000694865">
    <property type="component" value="Unplaced"/>
</dbReference>
<reference evidence="12" key="1">
    <citation type="submission" date="2025-08" db="UniProtKB">
        <authorList>
            <consortium name="RefSeq"/>
        </authorList>
    </citation>
    <scope>IDENTIFICATION</scope>
    <source>
        <tissue evidence="12">Testes</tissue>
    </source>
</reference>
<dbReference type="CDD" id="cd17943">
    <property type="entry name" value="DEADc_DDX20"/>
    <property type="match status" value="1"/>
</dbReference>
<protein>
    <recommendedName>
        <fullName evidence="1">RNA helicase</fullName>
        <ecNumber evidence="1">3.6.4.13</ecNumber>
    </recommendedName>
</protein>
<evidence type="ECO:0000259" key="10">
    <source>
        <dbReference type="PROSITE" id="PS51195"/>
    </source>
</evidence>
<evidence type="ECO:0000313" key="12">
    <source>
        <dbReference type="RefSeq" id="XP_006821228.1"/>
    </source>
</evidence>
<dbReference type="InterPro" id="IPR011545">
    <property type="entry name" value="DEAD/DEAH_box_helicase_dom"/>
</dbReference>
<dbReference type="GeneID" id="102804675"/>
<feature type="short sequence motif" description="Q motif" evidence="6">
    <location>
        <begin position="25"/>
        <end position="53"/>
    </location>
</feature>
<feature type="domain" description="Helicase ATP-binding" evidence="8">
    <location>
        <begin position="56"/>
        <end position="226"/>
    </location>
</feature>
<keyword evidence="11" id="KW-1185">Reference proteome</keyword>
<feature type="region of interest" description="Disordered" evidence="7">
    <location>
        <begin position="665"/>
        <end position="686"/>
    </location>
</feature>
<evidence type="ECO:0000256" key="7">
    <source>
        <dbReference type="SAM" id="MobiDB-lite"/>
    </source>
</evidence>
<evidence type="ECO:0000256" key="4">
    <source>
        <dbReference type="ARBA" id="ARBA00022806"/>
    </source>
</evidence>
<gene>
    <name evidence="12" type="primary">LOC102804675</name>
</gene>
<keyword evidence="3" id="KW-0378">Hydrolase</keyword>
<dbReference type="PROSITE" id="PS51195">
    <property type="entry name" value="Q_MOTIF"/>
    <property type="match status" value="1"/>
</dbReference>
<dbReference type="Pfam" id="PF00270">
    <property type="entry name" value="DEAD"/>
    <property type="match status" value="1"/>
</dbReference>
<keyword evidence="4" id="KW-0347">Helicase</keyword>
<accession>A0ABM0MMI7</accession>
<evidence type="ECO:0000256" key="1">
    <source>
        <dbReference type="ARBA" id="ARBA00012552"/>
    </source>
</evidence>
<keyword evidence="2" id="KW-0547">Nucleotide-binding</keyword>
<dbReference type="InterPro" id="IPR000629">
    <property type="entry name" value="RNA-helicase_DEAD-box_CS"/>
</dbReference>
<dbReference type="PANTHER" id="PTHR47958">
    <property type="entry name" value="ATP-DEPENDENT RNA HELICASE DBP3"/>
    <property type="match status" value="1"/>
</dbReference>
<dbReference type="InterPro" id="IPR027417">
    <property type="entry name" value="P-loop_NTPase"/>
</dbReference>
<evidence type="ECO:0000256" key="3">
    <source>
        <dbReference type="ARBA" id="ARBA00022801"/>
    </source>
</evidence>
<organism evidence="11 12">
    <name type="scientific">Saccoglossus kowalevskii</name>
    <name type="common">Acorn worm</name>
    <dbReference type="NCBI Taxonomy" id="10224"/>
    <lineage>
        <taxon>Eukaryota</taxon>
        <taxon>Metazoa</taxon>
        <taxon>Hemichordata</taxon>
        <taxon>Enteropneusta</taxon>
        <taxon>Harrimaniidae</taxon>
        <taxon>Saccoglossus</taxon>
    </lineage>
</organism>
<evidence type="ECO:0000313" key="11">
    <source>
        <dbReference type="Proteomes" id="UP000694865"/>
    </source>
</evidence>
<evidence type="ECO:0000259" key="9">
    <source>
        <dbReference type="PROSITE" id="PS51194"/>
    </source>
</evidence>
<dbReference type="CDD" id="cd18787">
    <property type="entry name" value="SF2_C_DEAD"/>
    <property type="match status" value="1"/>
</dbReference>
<dbReference type="InterPro" id="IPR001650">
    <property type="entry name" value="Helicase_C-like"/>
</dbReference>
<keyword evidence="5" id="KW-0067">ATP-binding</keyword>
<name>A0ABM0MMI7_SACKO</name>
<evidence type="ECO:0000256" key="6">
    <source>
        <dbReference type="PROSITE-ProRule" id="PRU00552"/>
    </source>
</evidence>
<dbReference type="PROSITE" id="PS51194">
    <property type="entry name" value="HELICASE_CTER"/>
    <property type="match status" value="1"/>
</dbReference>